<feature type="non-terminal residue" evidence="2">
    <location>
        <position position="1"/>
    </location>
</feature>
<dbReference type="AlphaFoldDB" id="T1A9E7"/>
<dbReference type="InterPro" id="IPR057727">
    <property type="entry name" value="WCX_dom"/>
</dbReference>
<reference evidence="2" key="2">
    <citation type="journal article" date="2014" name="ISME J.">
        <title>Microbial stratification in low pH oxic and suboxic macroscopic growths along an acid mine drainage.</title>
        <authorList>
            <person name="Mendez-Garcia C."/>
            <person name="Mesa V."/>
            <person name="Sprenger R.R."/>
            <person name="Richter M."/>
            <person name="Diez M.S."/>
            <person name="Solano J."/>
            <person name="Bargiela R."/>
            <person name="Golyshina O.V."/>
            <person name="Manteca A."/>
            <person name="Ramos J.L."/>
            <person name="Gallego J.R."/>
            <person name="Llorente I."/>
            <person name="Martins Dos Santos V.A."/>
            <person name="Jensen O.N."/>
            <person name="Pelaez A.I."/>
            <person name="Sanchez J."/>
            <person name="Ferrer M."/>
        </authorList>
    </citation>
    <scope>NUCLEOTIDE SEQUENCE</scope>
</reference>
<protein>
    <submittedName>
        <fullName evidence="2">Transcriptional factor</fullName>
    </submittedName>
</protein>
<feature type="domain" description="WCX" evidence="1">
    <location>
        <begin position="48"/>
        <end position="102"/>
    </location>
</feature>
<reference evidence="2" key="1">
    <citation type="submission" date="2013-08" db="EMBL/GenBank/DDBJ databases">
        <authorList>
            <person name="Mendez C."/>
            <person name="Richter M."/>
            <person name="Ferrer M."/>
            <person name="Sanchez J."/>
        </authorList>
    </citation>
    <scope>NUCLEOTIDE SEQUENCE</scope>
</reference>
<dbReference type="EMBL" id="AUZX01008927">
    <property type="protein sequence ID" value="EQD53622.1"/>
    <property type="molecule type" value="Genomic_DNA"/>
</dbReference>
<comment type="caution">
    <text evidence="2">The sequence shown here is derived from an EMBL/GenBank/DDBJ whole genome shotgun (WGS) entry which is preliminary data.</text>
</comment>
<evidence type="ECO:0000259" key="1">
    <source>
        <dbReference type="Pfam" id="PF25583"/>
    </source>
</evidence>
<sequence>VPYDDPRQLALHRIRAAELLDESATHSGPFDLQAYARSGAFGFLDEGPIELVLRMQRPAAQHLYETPLSNDQRIDDDGPDYVRIHATVNLTSQLRWWIWGLAGR</sequence>
<accession>T1A9E7</accession>
<organism evidence="2">
    <name type="scientific">mine drainage metagenome</name>
    <dbReference type="NCBI Taxonomy" id="410659"/>
    <lineage>
        <taxon>unclassified sequences</taxon>
        <taxon>metagenomes</taxon>
        <taxon>ecological metagenomes</taxon>
    </lineage>
</organism>
<evidence type="ECO:0000313" key="2">
    <source>
        <dbReference type="EMBL" id="EQD53622.1"/>
    </source>
</evidence>
<proteinExistence type="predicted"/>
<dbReference type="Pfam" id="PF25583">
    <property type="entry name" value="WCX"/>
    <property type="match status" value="1"/>
</dbReference>
<name>T1A9E7_9ZZZZ</name>
<gene>
    <name evidence="2" type="ORF">B1A_12312</name>
</gene>